<dbReference type="InterPro" id="IPR008928">
    <property type="entry name" value="6-hairpin_glycosidase_sf"/>
</dbReference>
<dbReference type="GO" id="GO:0030596">
    <property type="term" value="F:alpha-L-rhamnosidase activity"/>
    <property type="evidence" value="ECO:0007669"/>
    <property type="project" value="UniProtKB-EC"/>
</dbReference>
<name>A0A1E3ABU1_9FIRM</name>
<comment type="catalytic activity">
    <reaction evidence="1">
        <text>Hydrolysis of terminal non-reducing alpha-L-rhamnose residues in alpha-L-rhamnosides.</text>
        <dbReference type="EC" id="3.2.1.40"/>
    </reaction>
</comment>
<dbReference type="Gene3D" id="2.60.120.260">
    <property type="entry name" value="Galactose-binding domain-like"/>
    <property type="match status" value="2"/>
</dbReference>
<dbReference type="Pfam" id="PF25788">
    <property type="entry name" value="Ig_Rha78A_N"/>
    <property type="match status" value="1"/>
</dbReference>
<organism evidence="9 10">
    <name type="scientific">Eisenbergiella tayi</name>
    <dbReference type="NCBI Taxonomy" id="1432052"/>
    <lineage>
        <taxon>Bacteria</taxon>
        <taxon>Bacillati</taxon>
        <taxon>Bacillota</taxon>
        <taxon>Clostridia</taxon>
        <taxon>Lachnospirales</taxon>
        <taxon>Lachnospiraceae</taxon>
        <taxon>Eisenbergiella</taxon>
    </lineage>
</organism>
<keyword evidence="3" id="KW-0378">Hydrolase</keyword>
<dbReference type="PANTHER" id="PTHR33307:SF6">
    <property type="entry name" value="ALPHA-RHAMNOSIDASE (EUROFUNG)-RELATED"/>
    <property type="match status" value="1"/>
</dbReference>
<dbReference type="Pfam" id="PF17389">
    <property type="entry name" value="Bac_rhamnosid6H"/>
    <property type="match status" value="1"/>
</dbReference>
<reference evidence="9 10" key="1">
    <citation type="submission" date="2016-07" db="EMBL/GenBank/DDBJ databases">
        <title>Characterization of isolates of Eisenbergiella tayi derived from blood cultures, using whole genome sequencing.</title>
        <authorList>
            <person name="Burdz T."/>
            <person name="Wiebe D."/>
            <person name="Huynh C."/>
            <person name="Bernard K."/>
        </authorList>
    </citation>
    <scope>NUCLEOTIDE SEQUENCE [LARGE SCALE GENOMIC DNA]</scope>
    <source>
        <strain evidence="9 10">NML 110608</strain>
    </source>
</reference>
<evidence type="ECO:0000259" key="8">
    <source>
        <dbReference type="Pfam" id="PF17390"/>
    </source>
</evidence>
<dbReference type="InterPro" id="IPR012341">
    <property type="entry name" value="6hp_glycosidase-like_sf"/>
</dbReference>
<evidence type="ECO:0000259" key="5">
    <source>
        <dbReference type="Pfam" id="PF05592"/>
    </source>
</evidence>
<dbReference type="Gene3D" id="2.60.420.10">
    <property type="entry name" value="Maltose phosphorylase, domain 3"/>
    <property type="match status" value="1"/>
</dbReference>
<dbReference type="AlphaFoldDB" id="A0A1E3ABU1"/>
<feature type="domain" description="Alpha-L-rhamnosidase concanavalin-like" evidence="5">
    <location>
        <begin position="668"/>
        <end position="777"/>
    </location>
</feature>
<gene>
    <name evidence="9" type="ORF">BEI61_01740</name>
</gene>
<evidence type="ECO:0000259" key="6">
    <source>
        <dbReference type="Pfam" id="PF08531"/>
    </source>
</evidence>
<dbReference type="Pfam" id="PF17390">
    <property type="entry name" value="Bac_rhamnosid_C"/>
    <property type="match status" value="1"/>
</dbReference>
<sequence>MMCFLHQSLPEKPAPFFNNYNRSIRKIFPLTGNMETNRRDIIMSFAIKEIYVEYQKAPIGLDEKRPRFSWIFSSDEKNMRQCACRILVKKVTPAAQEKIVWDSGKLETGESRGVEYAGEELEACTVYSVSVQAWDAGGNSACEDTCFETGMLNFSAEEEDINHAWEGAQWIAAPRFHVCAQARGVFILETELRLEPGSRRAGVVFGANDFRLLDKNQNEYGLEGENYIRYEINLQALAGKPTQGQAAGNAMPTLDIYRAGYVPGDREDIPFASVPLVPFEREDSSQESTAAQGTEEAQAGDSSLITEENAYDFHCLRIEVDGNNAFTYLDGVLVDAVAKQEFFGRTVKGRTLNPRGNNDVLTYPRLNEIGFFAGEGDSACFKYLSVRNMRAPSAEFIRETPEGGLYGREGIFCKKEGIRLAQTESGESCFSLSSAQVTADPSHSSIPMFRTLIRTREDRKPVQARLYITSRGIYECRVNGQDIKDRLLAPGNTQYDRRLNYQTYDISDKIGEGDNCVGVTLASGWWSDAQTFTVKNYNFWGDKEAFFAKIVITYDDGSRQVRVSNTRDWSYYGEGPYRYSGFFLGEQTDGRRLGLYEDYSKADFAETGWEQPVTYKPVPIDEYRAMPPGFGRAWPGVNETKPLLLGGYDAPVYVVDSRKACSRTFVDAHTVIYDLGQEMAGVPRIRFQEKEGTRLVIRYGEMLYPDLPEYAAGEGGVNLVGRLMVENYRDATSTDVYICAGRKGGEIWQPRFTFHGYRYIEISGADNPPEAEEVESLQYSSVTDFEGSFHSSHELLDRFAENVKWSQRCNFINIPTDCPQRNERMGWAGDTHVFCHTALHNGFLKQFYERNLQAMADLQEPDGQFPEIAPVGGGFGGITYECASIFMTAELYRQYGDKRTITAFYPGLKKYMDYMKDKGLPGRGDMSVVGPLGDWLAPQETDLQLMWNAFYYREAALMAELAAIIGETEDAADFGKLAEEVKDYWNRTFISPEDQRTRNMDGELCDTQCSYVLALEYGVADNREAAASHLLRKTRELGHKVGTGFFGTGLLNMALSKAGYPEDAYKLMLQTAFPSWLYPVTQGATSIWEHWDSYTVEKGFGGYNAMNSFNHYSLGSVLSWMYEWILGIRREEENPGYSHFRLEPCIGDLTYAGGSVSSPYGTIRSSWEKKEGVLIYSCEIPPNTGATLVLPDGQIKELGSGSYCFAC</sequence>
<dbReference type="Gene3D" id="2.60.40.10">
    <property type="entry name" value="Immunoglobulins"/>
    <property type="match status" value="1"/>
</dbReference>
<feature type="domain" description="Bacterial alpha-L-rhamnosidase N-terminal" evidence="6">
    <location>
        <begin position="460"/>
        <end position="614"/>
    </location>
</feature>
<dbReference type="GO" id="GO:0005975">
    <property type="term" value="P:carbohydrate metabolic process"/>
    <property type="evidence" value="ECO:0007669"/>
    <property type="project" value="InterPro"/>
</dbReference>
<dbReference type="InterPro" id="IPR016007">
    <property type="entry name" value="Alpha_rhamnosid"/>
</dbReference>
<dbReference type="EMBL" id="MCGH01000002">
    <property type="protein sequence ID" value="ODM05851.1"/>
    <property type="molecule type" value="Genomic_DNA"/>
</dbReference>
<evidence type="ECO:0000256" key="4">
    <source>
        <dbReference type="SAM" id="MobiDB-lite"/>
    </source>
</evidence>
<evidence type="ECO:0000256" key="2">
    <source>
        <dbReference type="ARBA" id="ARBA00012652"/>
    </source>
</evidence>
<feature type="domain" description="Alpha-L-rhamnosidase six-hairpin glycosidase" evidence="7">
    <location>
        <begin position="786"/>
        <end position="1124"/>
    </location>
</feature>
<evidence type="ECO:0000256" key="3">
    <source>
        <dbReference type="ARBA" id="ARBA00022801"/>
    </source>
</evidence>
<dbReference type="InterPro" id="IPR035396">
    <property type="entry name" value="Bac_rhamnosid6H"/>
</dbReference>
<dbReference type="EC" id="3.2.1.40" evidence="2"/>
<proteinExistence type="predicted"/>
<evidence type="ECO:0000259" key="7">
    <source>
        <dbReference type="Pfam" id="PF17389"/>
    </source>
</evidence>
<dbReference type="Pfam" id="PF08531">
    <property type="entry name" value="Bac_rhamnosid_N"/>
    <property type="match status" value="1"/>
</dbReference>
<dbReference type="InterPro" id="IPR013737">
    <property type="entry name" value="Bac_rhamnosid_N"/>
</dbReference>
<evidence type="ECO:0000256" key="1">
    <source>
        <dbReference type="ARBA" id="ARBA00001445"/>
    </source>
</evidence>
<comment type="caution">
    <text evidence="9">The sequence shown here is derived from an EMBL/GenBank/DDBJ whole genome shotgun (WGS) entry which is preliminary data.</text>
</comment>
<evidence type="ECO:0000313" key="9">
    <source>
        <dbReference type="EMBL" id="ODM05851.1"/>
    </source>
</evidence>
<accession>A0A1E3ABU1</accession>
<dbReference type="PANTHER" id="PTHR33307">
    <property type="entry name" value="ALPHA-RHAMNOSIDASE (EUROFUNG)"/>
    <property type="match status" value="1"/>
</dbReference>
<dbReference type="InterPro" id="IPR035398">
    <property type="entry name" value="Bac_rhamnosid_C"/>
</dbReference>
<dbReference type="Pfam" id="PF05592">
    <property type="entry name" value="Bac_rhamnosid"/>
    <property type="match status" value="1"/>
</dbReference>
<dbReference type="InterPro" id="IPR008902">
    <property type="entry name" value="Rhamnosid_concanavalin"/>
</dbReference>
<dbReference type="InterPro" id="IPR013783">
    <property type="entry name" value="Ig-like_fold"/>
</dbReference>
<feature type="region of interest" description="Disordered" evidence="4">
    <location>
        <begin position="282"/>
        <end position="302"/>
    </location>
</feature>
<dbReference type="Gene3D" id="1.50.10.10">
    <property type="match status" value="1"/>
</dbReference>
<dbReference type="PIRSF" id="PIRSF010631">
    <property type="entry name" value="A-rhamnsds"/>
    <property type="match status" value="1"/>
</dbReference>
<dbReference type="SUPFAM" id="SSF48208">
    <property type="entry name" value="Six-hairpin glycosidases"/>
    <property type="match status" value="1"/>
</dbReference>
<protein>
    <recommendedName>
        <fullName evidence="2">alpha-L-rhamnosidase</fullName>
        <ecNumber evidence="2">3.2.1.40</ecNumber>
    </recommendedName>
</protein>
<dbReference type="PATRIC" id="fig|1432052.4.peg.1938"/>
<evidence type="ECO:0000313" key="10">
    <source>
        <dbReference type="Proteomes" id="UP000094067"/>
    </source>
</evidence>
<dbReference type="Proteomes" id="UP000094067">
    <property type="component" value="Unassembled WGS sequence"/>
</dbReference>
<feature type="domain" description="Alpha-L-rhamnosidase C-terminal" evidence="8">
    <location>
        <begin position="1127"/>
        <end position="1197"/>
    </location>
</feature>